<feature type="transmembrane region" description="Helical" evidence="1">
    <location>
        <begin position="27"/>
        <end position="54"/>
    </location>
</feature>
<keyword evidence="3" id="KW-1185">Reference proteome</keyword>
<gene>
    <name evidence="2" type="ordered locus">Cwoe_5183</name>
</gene>
<dbReference type="HOGENOM" id="CLU_1945094_0_0_11"/>
<accession>D3FE99</accession>
<dbReference type="OrthoDB" id="6048299at2"/>
<dbReference type="KEGG" id="cwo:Cwoe_5183"/>
<evidence type="ECO:0000256" key="1">
    <source>
        <dbReference type="SAM" id="Phobius"/>
    </source>
</evidence>
<dbReference type="Proteomes" id="UP000008229">
    <property type="component" value="Chromosome"/>
</dbReference>
<keyword evidence="1" id="KW-0812">Transmembrane</keyword>
<dbReference type="RefSeq" id="WP_012936642.1">
    <property type="nucleotide sequence ID" value="NC_013739.1"/>
</dbReference>
<keyword evidence="1" id="KW-0472">Membrane</keyword>
<organism evidence="2 3">
    <name type="scientific">Conexibacter woesei (strain DSM 14684 / CCUG 47730 / CIP 108061 / JCM 11494 / NBRC 100937 / ID131577)</name>
    <dbReference type="NCBI Taxonomy" id="469383"/>
    <lineage>
        <taxon>Bacteria</taxon>
        <taxon>Bacillati</taxon>
        <taxon>Actinomycetota</taxon>
        <taxon>Thermoleophilia</taxon>
        <taxon>Solirubrobacterales</taxon>
        <taxon>Conexibacteraceae</taxon>
        <taxon>Conexibacter</taxon>
    </lineage>
</organism>
<sequence>MLTAVVFGCLVGLEAWAWMRHGMSAVALAALGAVSVGTMLLAALVVGAIGYGMISAISGWDPLRLGTEPGGSGSGRCDSNYAGACLDPDAADYDCAGGSGDGPRYVGTLSVVGADVFGLDRDGDGVACE</sequence>
<dbReference type="AlphaFoldDB" id="D3FE99"/>
<evidence type="ECO:0000313" key="2">
    <source>
        <dbReference type="EMBL" id="ADB53591.1"/>
    </source>
</evidence>
<keyword evidence="1" id="KW-1133">Transmembrane helix</keyword>
<dbReference type="EMBL" id="CP001854">
    <property type="protein sequence ID" value="ADB53591.1"/>
    <property type="molecule type" value="Genomic_DNA"/>
</dbReference>
<reference evidence="3" key="2">
    <citation type="submission" date="2010-01" db="EMBL/GenBank/DDBJ databases">
        <title>The complete genome of Conexibacter woesei DSM 14684.</title>
        <authorList>
            <consortium name="US DOE Joint Genome Institute (JGI-PGF)"/>
            <person name="Lucas S."/>
            <person name="Copeland A."/>
            <person name="Lapidus A."/>
            <person name="Glavina del Rio T."/>
            <person name="Dalin E."/>
            <person name="Tice H."/>
            <person name="Bruce D."/>
            <person name="Goodwin L."/>
            <person name="Pitluck S."/>
            <person name="Kyrpides N."/>
            <person name="Mavromatis K."/>
            <person name="Ivanova N."/>
            <person name="Mikhailova N."/>
            <person name="Chertkov O."/>
            <person name="Brettin T."/>
            <person name="Detter J.C."/>
            <person name="Han C."/>
            <person name="Larimer F."/>
            <person name="Land M."/>
            <person name="Hauser L."/>
            <person name="Markowitz V."/>
            <person name="Cheng J.-F."/>
            <person name="Hugenholtz P."/>
            <person name="Woyke T."/>
            <person name="Wu D."/>
            <person name="Pukall R."/>
            <person name="Steenblock K."/>
            <person name="Schneider S."/>
            <person name="Klenk H.-P."/>
            <person name="Eisen J.A."/>
        </authorList>
    </citation>
    <scope>NUCLEOTIDE SEQUENCE [LARGE SCALE GENOMIC DNA]</scope>
    <source>
        <strain evidence="3">DSM 14684 / CIP 108061 / JCM 11494 / NBRC 100937 / ID131577</strain>
    </source>
</reference>
<dbReference type="STRING" id="469383.Cwoe_5183"/>
<evidence type="ECO:0000313" key="3">
    <source>
        <dbReference type="Proteomes" id="UP000008229"/>
    </source>
</evidence>
<protein>
    <submittedName>
        <fullName evidence="2">Excalibur domain protein</fullName>
    </submittedName>
</protein>
<dbReference type="eggNOG" id="COG3583">
    <property type="taxonomic scope" value="Bacteria"/>
</dbReference>
<reference evidence="2 3" key="1">
    <citation type="journal article" date="2010" name="Stand. Genomic Sci.">
        <title>Complete genome sequence of Conexibacter woesei type strain (ID131577).</title>
        <authorList>
            <person name="Pukall R."/>
            <person name="Lapidus A."/>
            <person name="Glavina Del Rio T."/>
            <person name="Copeland A."/>
            <person name="Tice H."/>
            <person name="Cheng J.-F."/>
            <person name="Lucas S."/>
            <person name="Chen F."/>
            <person name="Nolan M."/>
            <person name="Bruce D."/>
            <person name="Goodwin L."/>
            <person name="Pitluck S."/>
            <person name="Mavromatis K."/>
            <person name="Ivanova N."/>
            <person name="Ovchinnikova G."/>
            <person name="Pati A."/>
            <person name="Chen A."/>
            <person name="Palaniappan K."/>
            <person name="Land M."/>
            <person name="Hauser L."/>
            <person name="Chang Y.-J."/>
            <person name="Jeffries C.D."/>
            <person name="Chain P."/>
            <person name="Meincke L."/>
            <person name="Sims D."/>
            <person name="Brettin T."/>
            <person name="Detter J.C."/>
            <person name="Rohde M."/>
            <person name="Goeker M."/>
            <person name="Bristow J."/>
            <person name="Eisen J.A."/>
            <person name="Markowitz V."/>
            <person name="Kyrpides N.C."/>
            <person name="Klenk H.-P."/>
            <person name="Hugenholtz P."/>
        </authorList>
    </citation>
    <scope>NUCLEOTIDE SEQUENCE [LARGE SCALE GENOMIC DNA]</scope>
    <source>
        <strain evidence="3">DSM 14684 / CIP 108061 / JCM 11494 / NBRC 100937 / ID131577</strain>
    </source>
</reference>
<name>D3FE99_CONWI</name>
<proteinExistence type="predicted"/>